<evidence type="ECO:0000313" key="2">
    <source>
        <dbReference type="EMBL" id="RKO84211.1"/>
    </source>
</evidence>
<name>A0A4P9VWW7_9FUNG</name>
<feature type="chain" id="PRO_5020718227" evidence="1">
    <location>
        <begin position="20"/>
        <end position="79"/>
    </location>
</feature>
<protein>
    <submittedName>
        <fullName evidence="2">Uncharacterized protein</fullName>
    </submittedName>
</protein>
<reference evidence="3" key="1">
    <citation type="journal article" date="2018" name="Nat. Microbiol.">
        <title>Leveraging single-cell genomics to expand the fungal tree of life.</title>
        <authorList>
            <person name="Ahrendt S.R."/>
            <person name="Quandt C.A."/>
            <person name="Ciobanu D."/>
            <person name="Clum A."/>
            <person name="Salamov A."/>
            <person name="Andreopoulos B."/>
            <person name="Cheng J.F."/>
            <person name="Woyke T."/>
            <person name="Pelin A."/>
            <person name="Henrissat B."/>
            <person name="Reynolds N.K."/>
            <person name="Benny G.L."/>
            <person name="Smith M.E."/>
            <person name="James T.Y."/>
            <person name="Grigoriev I.V."/>
        </authorList>
    </citation>
    <scope>NUCLEOTIDE SEQUENCE [LARGE SCALE GENOMIC DNA]</scope>
</reference>
<dbReference type="AlphaFoldDB" id="A0A4P9VWW7"/>
<keyword evidence="3" id="KW-1185">Reference proteome</keyword>
<dbReference type="Proteomes" id="UP000269721">
    <property type="component" value="Unassembled WGS sequence"/>
</dbReference>
<keyword evidence="1" id="KW-0732">Signal</keyword>
<proteinExistence type="predicted"/>
<accession>A0A4P9VWW7</accession>
<dbReference type="EMBL" id="ML000362">
    <property type="protein sequence ID" value="RKO84211.1"/>
    <property type="molecule type" value="Genomic_DNA"/>
</dbReference>
<evidence type="ECO:0000256" key="1">
    <source>
        <dbReference type="SAM" id="SignalP"/>
    </source>
</evidence>
<evidence type="ECO:0000313" key="3">
    <source>
        <dbReference type="Proteomes" id="UP000269721"/>
    </source>
</evidence>
<sequence length="79" mass="8036">MKASILALALCALTPMVAAAANPVTKTVTEYLTLLKSTTKTIAVTSCAKTKAVPQKTLTVISVTTTTVCPKKGAALAAE</sequence>
<feature type="non-terminal residue" evidence="2">
    <location>
        <position position="79"/>
    </location>
</feature>
<feature type="signal peptide" evidence="1">
    <location>
        <begin position="1"/>
        <end position="19"/>
    </location>
</feature>
<gene>
    <name evidence="2" type="ORF">BDK51DRAFT_43757</name>
</gene>
<organism evidence="2 3">
    <name type="scientific">Blyttiomyces helicus</name>
    <dbReference type="NCBI Taxonomy" id="388810"/>
    <lineage>
        <taxon>Eukaryota</taxon>
        <taxon>Fungi</taxon>
        <taxon>Fungi incertae sedis</taxon>
        <taxon>Chytridiomycota</taxon>
        <taxon>Chytridiomycota incertae sedis</taxon>
        <taxon>Chytridiomycetes</taxon>
        <taxon>Chytridiomycetes incertae sedis</taxon>
        <taxon>Blyttiomyces</taxon>
    </lineage>
</organism>